<protein>
    <submittedName>
        <fullName evidence="2">Uncharacterized protein</fullName>
    </submittedName>
</protein>
<gene>
    <name evidence="2" type="ORF">DMC30DRAFT_172972</name>
</gene>
<name>A0A5C5FYY8_9BASI</name>
<feature type="compositionally biased region" description="Basic and acidic residues" evidence="1">
    <location>
        <begin position="374"/>
        <end position="384"/>
    </location>
</feature>
<keyword evidence="3" id="KW-1185">Reference proteome</keyword>
<feature type="compositionally biased region" description="Basic and acidic residues" evidence="1">
    <location>
        <begin position="394"/>
        <end position="424"/>
    </location>
</feature>
<feature type="compositionally biased region" description="Basic residues" evidence="1">
    <location>
        <begin position="489"/>
        <end position="499"/>
    </location>
</feature>
<feature type="region of interest" description="Disordered" evidence="1">
    <location>
        <begin position="149"/>
        <end position="288"/>
    </location>
</feature>
<feature type="compositionally biased region" description="Basic and acidic residues" evidence="1">
    <location>
        <begin position="257"/>
        <end position="270"/>
    </location>
</feature>
<dbReference type="AlphaFoldDB" id="A0A5C5FYY8"/>
<reference evidence="2 3" key="1">
    <citation type="submission" date="2019-03" db="EMBL/GenBank/DDBJ databases">
        <title>Rhodosporidium diobovatum UCD-FST 08-225 genome sequencing, assembly, and annotation.</title>
        <authorList>
            <person name="Fakankun I.U."/>
            <person name="Fristensky B."/>
            <person name="Levin D.B."/>
        </authorList>
    </citation>
    <scope>NUCLEOTIDE SEQUENCE [LARGE SCALE GENOMIC DNA]</scope>
    <source>
        <strain evidence="2 3">UCD-FST 08-225</strain>
    </source>
</reference>
<evidence type="ECO:0000313" key="2">
    <source>
        <dbReference type="EMBL" id="TNY22038.1"/>
    </source>
</evidence>
<dbReference type="EMBL" id="SOZI01000032">
    <property type="protein sequence ID" value="TNY22038.1"/>
    <property type="molecule type" value="Genomic_DNA"/>
</dbReference>
<organism evidence="2 3">
    <name type="scientific">Rhodotorula diobovata</name>
    <dbReference type="NCBI Taxonomy" id="5288"/>
    <lineage>
        <taxon>Eukaryota</taxon>
        <taxon>Fungi</taxon>
        <taxon>Dikarya</taxon>
        <taxon>Basidiomycota</taxon>
        <taxon>Pucciniomycotina</taxon>
        <taxon>Microbotryomycetes</taxon>
        <taxon>Sporidiobolales</taxon>
        <taxon>Sporidiobolaceae</taxon>
        <taxon>Rhodotorula</taxon>
    </lineage>
</organism>
<dbReference type="Proteomes" id="UP000311382">
    <property type="component" value="Unassembled WGS sequence"/>
</dbReference>
<comment type="caution">
    <text evidence="2">The sequence shown here is derived from an EMBL/GenBank/DDBJ whole genome shotgun (WGS) entry which is preliminary data.</text>
</comment>
<proteinExistence type="predicted"/>
<evidence type="ECO:0000313" key="3">
    <source>
        <dbReference type="Proteomes" id="UP000311382"/>
    </source>
</evidence>
<feature type="compositionally biased region" description="Basic and acidic residues" evidence="1">
    <location>
        <begin position="180"/>
        <end position="195"/>
    </location>
</feature>
<feature type="compositionally biased region" description="Basic and acidic residues" evidence="1">
    <location>
        <begin position="500"/>
        <end position="509"/>
    </location>
</feature>
<sequence>MRRFTYANPSPPPPTYAPYSYSFVLPCRSLGPRIMGLSRQILQGIKRDTGACEVQVLFREDGLCYVVATGSVGAIVRTLAAVRDLLFTHTKLTLAERDALAAAGTAWCEFNEHNLEAVDGYWLRDAYADRGGDGNRARVQRAHVETSEWRRGEVDWRRDDARSQPWPQERHPSTRYRTNYVERARARDDRRHNDSPRAGPSQPGPLRPSSRSRSPGRDSRHSSVPERPGRRPVDSPAPSYESRRVESRPSKHANKVSPHDFERQSARERTPTGQASNSELDVRAEEDEEERLEIPIPLTAIPLFLGPNASGHFIAQTTAVRLSVKADLEGATLWLERDSGKGGGDSLLEARLLVEKVLASHERAGGSPQAVRAPAREARAHDWNEVGATRSSTRRQDDSSPARKASQDDRKGGERAREVGDRRAGGPRRRSRSRSRSRGEDARDDRWKAKRDRGTDSDRRDSGWNEGTRGASEDCGWRREDATSASPVQRRRYRSRSRSPARDGGRGRA</sequence>
<evidence type="ECO:0000256" key="1">
    <source>
        <dbReference type="SAM" id="MobiDB-lite"/>
    </source>
</evidence>
<feature type="compositionally biased region" description="Basic and acidic residues" evidence="1">
    <location>
        <begin position="471"/>
        <end position="482"/>
    </location>
</feature>
<accession>A0A5C5FYY8</accession>
<feature type="compositionally biased region" description="Basic and acidic residues" evidence="1">
    <location>
        <begin position="215"/>
        <end position="233"/>
    </location>
</feature>
<feature type="region of interest" description="Disordered" evidence="1">
    <location>
        <begin position="362"/>
        <end position="509"/>
    </location>
</feature>
<feature type="compositionally biased region" description="Basic and acidic residues" evidence="1">
    <location>
        <begin position="149"/>
        <end position="172"/>
    </location>
</feature>
<feature type="compositionally biased region" description="Basic residues" evidence="1">
    <location>
        <begin position="425"/>
        <end position="436"/>
    </location>
</feature>
<feature type="compositionally biased region" description="Basic and acidic residues" evidence="1">
    <location>
        <begin position="437"/>
        <end position="463"/>
    </location>
</feature>